<evidence type="ECO:0000313" key="2">
    <source>
        <dbReference type="Proteomes" id="UP000187499"/>
    </source>
</evidence>
<accession>A0A1P8Q284</accession>
<dbReference type="AlphaFoldDB" id="A0A1P8Q284"/>
<organism evidence="1 2">
    <name type="scientific">Companilactobacillus allii</name>
    <dbReference type="NCBI Taxonomy" id="1847728"/>
    <lineage>
        <taxon>Bacteria</taxon>
        <taxon>Bacillati</taxon>
        <taxon>Bacillota</taxon>
        <taxon>Bacilli</taxon>
        <taxon>Lactobacillales</taxon>
        <taxon>Lactobacillaceae</taxon>
        <taxon>Companilactobacillus</taxon>
    </lineage>
</organism>
<evidence type="ECO:0008006" key="3">
    <source>
        <dbReference type="Google" id="ProtNLM"/>
    </source>
</evidence>
<dbReference type="STRING" id="1847728.BTM29_04870"/>
<proteinExistence type="predicted"/>
<dbReference type="Proteomes" id="UP000187499">
    <property type="component" value="Chromosome"/>
</dbReference>
<dbReference type="SUPFAM" id="SSF88659">
    <property type="entry name" value="Sigma3 and sigma4 domains of RNA polymerase sigma factors"/>
    <property type="match status" value="1"/>
</dbReference>
<dbReference type="RefSeq" id="WP_076614431.1">
    <property type="nucleotide sequence ID" value="NZ_CP019323.1"/>
</dbReference>
<keyword evidence="2" id="KW-1185">Reference proteome</keyword>
<evidence type="ECO:0000313" key="1">
    <source>
        <dbReference type="EMBL" id="APX71927.1"/>
    </source>
</evidence>
<dbReference type="KEGG" id="lalw:BTM29_04870"/>
<reference evidence="2" key="1">
    <citation type="submission" date="2016-12" db="EMBL/GenBank/DDBJ databases">
        <authorList>
            <person name="Jung M.Y."/>
            <person name="Lee S.H."/>
        </authorList>
    </citation>
    <scope>NUCLEOTIDE SEQUENCE [LARGE SCALE GENOMIC DNA]</scope>
    <source>
        <strain evidence="2">WiKim39</strain>
    </source>
</reference>
<sequence length="163" mass="19472">MVTLEDGFNKAIKNERLIHGVLKRVNIYQNRFDYEDYFQEAVIIYAHSYVQYMSEHNGEGGFDVHIYQKLKWRMTDQLRQDKRFFELHSFDELDLSTIKYEANDLLECLNISGLSTIEARILQEHFINNNSLSELSQRYKCSTRNLRYHRNRLLVKLRASITA</sequence>
<dbReference type="EMBL" id="CP019323">
    <property type="protein sequence ID" value="APX71927.1"/>
    <property type="molecule type" value="Genomic_DNA"/>
</dbReference>
<dbReference type="InterPro" id="IPR013324">
    <property type="entry name" value="RNA_pol_sigma_r3/r4-like"/>
</dbReference>
<dbReference type="OrthoDB" id="2248780at2"/>
<gene>
    <name evidence="1" type="ORF">BTM29_04870</name>
</gene>
<protein>
    <recommendedName>
        <fullName evidence="3">RNA polymerase sigma-70 region 2 domain-containing protein</fullName>
    </recommendedName>
</protein>
<name>A0A1P8Q284_9LACO</name>